<evidence type="ECO:0000256" key="4">
    <source>
        <dbReference type="ARBA" id="ARBA00024226"/>
    </source>
</evidence>
<evidence type="ECO:0000256" key="7">
    <source>
        <dbReference type="SAM" id="MobiDB-lite"/>
    </source>
</evidence>
<dbReference type="PANTHER" id="PTHR43521">
    <property type="entry name" value="ALPHA-AMINOADIPIC SEMIALDEHYDE DEHYDROGENASE"/>
    <property type="match status" value="1"/>
</dbReference>
<protein>
    <recommendedName>
        <fullName evidence="4">aldehyde dehydrogenase (NAD(+))</fullName>
        <ecNumber evidence="4">1.2.1.3</ecNumber>
    </recommendedName>
</protein>
<dbReference type="InterPro" id="IPR016163">
    <property type="entry name" value="Ald_DH_C"/>
</dbReference>
<dbReference type="SUPFAM" id="SSF53720">
    <property type="entry name" value="ALDH-like"/>
    <property type="match status" value="1"/>
</dbReference>
<accession>A0ABR8JGH9</accession>
<dbReference type="Pfam" id="PF00171">
    <property type="entry name" value="Aldedh"/>
    <property type="match status" value="1"/>
</dbReference>
<dbReference type="EC" id="1.2.1.3" evidence="4"/>
<dbReference type="PANTHER" id="PTHR43521:SF1">
    <property type="entry name" value="ALPHA-AMINOADIPIC SEMIALDEHYDE DEHYDROGENASE"/>
    <property type="match status" value="1"/>
</dbReference>
<evidence type="ECO:0000256" key="1">
    <source>
        <dbReference type="ARBA" id="ARBA00011881"/>
    </source>
</evidence>
<comment type="caution">
    <text evidence="9">The sequence shown here is derived from an EMBL/GenBank/DDBJ whole genome shotgun (WGS) entry which is preliminary data.</text>
</comment>
<dbReference type="PROSITE" id="PS00687">
    <property type="entry name" value="ALDEHYDE_DEHYDR_GLU"/>
    <property type="match status" value="1"/>
</dbReference>
<comment type="similarity">
    <text evidence="6">Belongs to the aldehyde dehydrogenase family.</text>
</comment>
<dbReference type="Proteomes" id="UP000642468">
    <property type="component" value="Unassembled WGS sequence"/>
</dbReference>
<evidence type="ECO:0000256" key="6">
    <source>
        <dbReference type="RuleBase" id="RU003345"/>
    </source>
</evidence>
<evidence type="ECO:0000313" key="10">
    <source>
        <dbReference type="Proteomes" id="UP000642468"/>
    </source>
</evidence>
<reference evidence="9 10" key="1">
    <citation type="submission" date="2020-09" db="EMBL/GenBank/DDBJ databases">
        <authorList>
            <person name="Kim M.K."/>
        </authorList>
    </citation>
    <scope>NUCLEOTIDE SEQUENCE [LARGE SCALE GENOMIC DNA]</scope>
    <source>
        <strain evidence="9 10">BT646</strain>
    </source>
</reference>
<dbReference type="InterPro" id="IPR016161">
    <property type="entry name" value="Ald_DH/histidinol_DH"/>
</dbReference>
<evidence type="ECO:0000256" key="2">
    <source>
        <dbReference type="ARBA" id="ARBA00023002"/>
    </source>
</evidence>
<dbReference type="CDD" id="cd07130">
    <property type="entry name" value="ALDH_F7_AASADH"/>
    <property type="match status" value="1"/>
</dbReference>
<dbReference type="InterPro" id="IPR015590">
    <property type="entry name" value="Aldehyde_DH_dom"/>
</dbReference>
<gene>
    <name evidence="9" type="ORF">IC231_05545</name>
</gene>
<organism evidence="9 10">
    <name type="scientific">Hymenobacter duratus</name>
    <dbReference type="NCBI Taxonomy" id="2771356"/>
    <lineage>
        <taxon>Bacteria</taxon>
        <taxon>Pseudomonadati</taxon>
        <taxon>Bacteroidota</taxon>
        <taxon>Cytophagia</taxon>
        <taxon>Cytophagales</taxon>
        <taxon>Hymenobacteraceae</taxon>
        <taxon>Hymenobacter</taxon>
    </lineage>
</organism>
<evidence type="ECO:0000256" key="3">
    <source>
        <dbReference type="ARBA" id="ARBA00023027"/>
    </source>
</evidence>
<evidence type="ECO:0000256" key="5">
    <source>
        <dbReference type="PROSITE-ProRule" id="PRU10007"/>
    </source>
</evidence>
<dbReference type="EMBL" id="JACWZZ010000001">
    <property type="protein sequence ID" value="MBD2714490.1"/>
    <property type="molecule type" value="Genomic_DNA"/>
</dbReference>
<comment type="subunit">
    <text evidence="1">Homotetramer.</text>
</comment>
<name>A0ABR8JGH9_9BACT</name>
<dbReference type="Gene3D" id="3.40.309.10">
    <property type="entry name" value="Aldehyde Dehydrogenase, Chain A, domain 2"/>
    <property type="match status" value="1"/>
</dbReference>
<dbReference type="InterPro" id="IPR029510">
    <property type="entry name" value="Ald_DH_CS_GLU"/>
</dbReference>
<keyword evidence="2 6" id="KW-0560">Oxidoreductase</keyword>
<feature type="domain" description="Aldehyde dehydrogenase" evidence="8">
    <location>
        <begin position="51"/>
        <end position="513"/>
    </location>
</feature>
<keyword evidence="10" id="KW-1185">Reference proteome</keyword>
<dbReference type="Gene3D" id="3.40.605.10">
    <property type="entry name" value="Aldehyde Dehydrogenase, Chain A, domain 1"/>
    <property type="match status" value="1"/>
</dbReference>
<dbReference type="RefSeq" id="WP_190783535.1">
    <property type="nucleotide sequence ID" value="NZ_JACWZZ010000001.1"/>
</dbReference>
<keyword evidence="3" id="KW-0520">NAD</keyword>
<evidence type="ECO:0000259" key="8">
    <source>
        <dbReference type="Pfam" id="PF00171"/>
    </source>
</evidence>
<evidence type="ECO:0000313" key="9">
    <source>
        <dbReference type="EMBL" id="MBD2714490.1"/>
    </source>
</evidence>
<feature type="region of interest" description="Disordered" evidence="7">
    <location>
        <begin position="1"/>
        <end position="20"/>
    </location>
</feature>
<dbReference type="InterPro" id="IPR044638">
    <property type="entry name" value="ALDH7A1-like"/>
</dbReference>
<feature type="active site" evidence="5">
    <location>
        <position position="284"/>
    </location>
</feature>
<proteinExistence type="inferred from homology"/>
<sequence>MKQALEEATATGTDVQEHDHHGIRQVLRELGVENTNQAWSTGLQWGGGTNKTVRAIHSPADSRLIGSVAFATAQDYEQVVQKAQEAFLVWRTVPAPKRGEIVRQIGNKLREYKEPLGKLVSYEMGKILQEGLGEVQEMIDICDFAVGLSRQLTGFTMHSERPAHRMYEQYHPLGVVGIISAFNFPVAVWSWNAMLAAVCGDVSIWKPSEKTPLVAVAVQHIIKDVLRENELPEGIFNLIIGDAEIGAAMAADTRVPLVSATGSTRMGKKVGEVVGGRLGRALLELGGNNAIILTEHADLDMAMRAVVFGAVGTAGQRCTTTRRLIIHESIFEDVKARLLKIYPNLPIGHPLQEGTLVGPLIDKQAVESFTNALAAVQAEGGKLLIGGEILEGAGYETGTYVKPALVEARNEYHTVQEETFAPILYLIKYSGGVEAAIAVQNGVRQGLSSSIFTLNMRESEAFLAHGGSDCGIANVNIGTSGAEIGGAFGGEKETGGGRESGSDAWRVYMRRQTNTINYSDQLPLAQGIKFDV</sequence>
<dbReference type="InterPro" id="IPR016162">
    <property type="entry name" value="Ald_DH_N"/>
</dbReference>